<feature type="domain" description="Pyrrolo-quinoline quinone repeat" evidence="1">
    <location>
        <begin position="161"/>
        <end position="277"/>
    </location>
</feature>
<gene>
    <name evidence="2" type="ORF">GCM10023205_25240</name>
</gene>
<dbReference type="Gene3D" id="2.130.10.10">
    <property type="entry name" value="YVTN repeat-like/Quinoprotein amine dehydrogenase"/>
    <property type="match status" value="1"/>
</dbReference>
<protein>
    <submittedName>
        <fullName evidence="2">PQQ-binding-like beta-propeller repeat protein</fullName>
    </submittedName>
</protein>
<dbReference type="SUPFAM" id="SSF50998">
    <property type="entry name" value="Quinoprotein alcohol dehydrogenase-like"/>
    <property type="match status" value="1"/>
</dbReference>
<keyword evidence="3" id="KW-1185">Reference proteome</keyword>
<dbReference type="Pfam" id="PF13360">
    <property type="entry name" value="PQQ_2"/>
    <property type="match status" value="1"/>
</dbReference>
<sequence>MAWLVVAALGGVVGCSGSSGLLVTAADDVSATAARPSQSSVPVRRFDRPKEFAAAGVELPRGLSARSLAFGEPTGRVLFDSTLYAANGAGGLQSLDLAPGGATQVFTHPDLAQTPNGTQMAGALSGSPALTDIGGRPMVAFPQILQLPGRGTTAGRTVLAVTAVDPATHGVAWSASVPMDGEIGTPTVLGVRGTTLVLAVTDQHGQSSAVCALDTTTRTLRWSKPGFLGRALVGDTVVTVQPQDETNMRQTVTGLAIADGAPAWSLPGSLYQTSITSAGPGFAAIEGRDYGRGRSTFRLLDAAGKDVIPPSQATSGYATYGMRCAWDQKTVTVCTGVGIVLALDAASGKELWRLPDQAANRVAPEVTAVWHGAVYGQVSSRPVVLDGATGRDLTTPAVAPVQVSATTVIAVDSTGTLRAYPATG</sequence>
<evidence type="ECO:0000313" key="3">
    <source>
        <dbReference type="Proteomes" id="UP001500466"/>
    </source>
</evidence>
<dbReference type="InterPro" id="IPR015943">
    <property type="entry name" value="WD40/YVTN_repeat-like_dom_sf"/>
</dbReference>
<comment type="caution">
    <text evidence="2">The sequence shown here is derived from an EMBL/GenBank/DDBJ whole genome shotgun (WGS) entry which is preliminary data.</text>
</comment>
<dbReference type="InterPro" id="IPR002372">
    <property type="entry name" value="PQQ_rpt_dom"/>
</dbReference>
<proteinExistence type="predicted"/>
<dbReference type="Proteomes" id="UP001500466">
    <property type="component" value="Unassembled WGS sequence"/>
</dbReference>
<accession>A0ABP9H395</accession>
<dbReference type="EMBL" id="BAABHS010000007">
    <property type="protein sequence ID" value="GAA4960821.1"/>
    <property type="molecule type" value="Genomic_DNA"/>
</dbReference>
<evidence type="ECO:0000259" key="1">
    <source>
        <dbReference type="Pfam" id="PF13360"/>
    </source>
</evidence>
<dbReference type="InterPro" id="IPR011047">
    <property type="entry name" value="Quinoprotein_ADH-like_sf"/>
</dbReference>
<evidence type="ECO:0000313" key="2">
    <source>
        <dbReference type="EMBL" id="GAA4960821.1"/>
    </source>
</evidence>
<organism evidence="2 3">
    <name type="scientific">Yinghuangia aomiensis</name>
    <dbReference type="NCBI Taxonomy" id="676205"/>
    <lineage>
        <taxon>Bacteria</taxon>
        <taxon>Bacillati</taxon>
        <taxon>Actinomycetota</taxon>
        <taxon>Actinomycetes</taxon>
        <taxon>Kitasatosporales</taxon>
        <taxon>Streptomycetaceae</taxon>
        <taxon>Yinghuangia</taxon>
    </lineage>
</organism>
<reference evidence="3" key="1">
    <citation type="journal article" date="2019" name="Int. J. Syst. Evol. Microbiol.">
        <title>The Global Catalogue of Microorganisms (GCM) 10K type strain sequencing project: providing services to taxonomists for standard genome sequencing and annotation.</title>
        <authorList>
            <consortium name="The Broad Institute Genomics Platform"/>
            <consortium name="The Broad Institute Genome Sequencing Center for Infectious Disease"/>
            <person name="Wu L."/>
            <person name="Ma J."/>
        </authorList>
    </citation>
    <scope>NUCLEOTIDE SEQUENCE [LARGE SCALE GENOMIC DNA]</scope>
    <source>
        <strain evidence="3">JCM 17986</strain>
    </source>
</reference>
<name>A0ABP9H395_9ACTN</name>